<keyword evidence="9" id="KW-0965">Cell junction</keyword>
<dbReference type="GO" id="GO:0007155">
    <property type="term" value="P:cell adhesion"/>
    <property type="evidence" value="ECO:0007669"/>
    <property type="project" value="UniProtKB-KW"/>
</dbReference>
<dbReference type="InParanoid" id="A0A5F8H5M1"/>
<feature type="compositionally biased region" description="Low complexity" evidence="12">
    <location>
        <begin position="177"/>
        <end position="192"/>
    </location>
</feature>
<dbReference type="GO" id="GO:1901224">
    <property type="term" value="P:positive regulation of non-canonical NF-kappaB signal transduction"/>
    <property type="evidence" value="ECO:0000318"/>
    <property type="project" value="GO_Central"/>
</dbReference>
<evidence type="ECO:0000256" key="11">
    <source>
        <dbReference type="PROSITE-ProRule" id="PRU00125"/>
    </source>
</evidence>
<dbReference type="PROSITE" id="PS00478">
    <property type="entry name" value="LIM_DOMAIN_1"/>
    <property type="match status" value="1"/>
</dbReference>
<dbReference type="GO" id="GO:0005925">
    <property type="term" value="C:focal adhesion"/>
    <property type="evidence" value="ECO:0000318"/>
    <property type="project" value="GO_Central"/>
</dbReference>
<dbReference type="GO" id="GO:0001725">
    <property type="term" value="C:stress fiber"/>
    <property type="evidence" value="ECO:0000318"/>
    <property type="project" value="GO_Central"/>
</dbReference>
<comment type="subcellular location">
    <subcellularLocation>
        <location evidence="1">Cell junction</location>
    </subcellularLocation>
    <subcellularLocation>
        <location evidence="2">Cytoplasm</location>
    </subcellularLocation>
</comment>
<dbReference type="PANTHER" id="PTHR24212">
    <property type="entry name" value="ZYXIN/TRIP6"/>
    <property type="match status" value="1"/>
</dbReference>
<dbReference type="FunCoup" id="A0A5F8H5M1">
    <property type="interactions" value="210"/>
</dbReference>
<dbReference type="SMART" id="SM00132">
    <property type="entry name" value="LIM"/>
    <property type="match status" value="3"/>
</dbReference>
<reference evidence="14" key="3">
    <citation type="submission" date="2025-09" db="UniProtKB">
        <authorList>
            <consortium name="Ensembl"/>
        </authorList>
    </citation>
    <scope>IDENTIFICATION</scope>
</reference>
<accession>A0A5F8H5M1</accession>
<dbReference type="FunFam" id="2.10.110.10:FF:000047">
    <property type="entry name" value="lipoma-preferred partner isoform X1"/>
    <property type="match status" value="1"/>
</dbReference>
<dbReference type="SUPFAM" id="SSF57716">
    <property type="entry name" value="Glucocorticoid receptor-like (DNA-binding domain)"/>
    <property type="match status" value="3"/>
</dbReference>
<evidence type="ECO:0000256" key="4">
    <source>
        <dbReference type="ARBA" id="ARBA00022490"/>
    </source>
</evidence>
<dbReference type="OMA" id="DRGCLRP"/>
<dbReference type="GO" id="GO:0005634">
    <property type="term" value="C:nucleus"/>
    <property type="evidence" value="ECO:0007669"/>
    <property type="project" value="Ensembl"/>
</dbReference>
<name>A0A5F8H5M1_MONDO</name>
<evidence type="ECO:0000259" key="13">
    <source>
        <dbReference type="PROSITE" id="PS50023"/>
    </source>
</evidence>
<dbReference type="GeneTree" id="ENSGT00940000154273"/>
<evidence type="ECO:0000256" key="8">
    <source>
        <dbReference type="ARBA" id="ARBA00022889"/>
    </source>
</evidence>
<organism evidence="14 15">
    <name type="scientific">Monodelphis domestica</name>
    <name type="common">Gray short-tailed opossum</name>
    <dbReference type="NCBI Taxonomy" id="13616"/>
    <lineage>
        <taxon>Eukaryota</taxon>
        <taxon>Metazoa</taxon>
        <taxon>Chordata</taxon>
        <taxon>Craniata</taxon>
        <taxon>Vertebrata</taxon>
        <taxon>Euteleostomi</taxon>
        <taxon>Mammalia</taxon>
        <taxon>Metatheria</taxon>
        <taxon>Didelphimorphia</taxon>
        <taxon>Didelphidae</taxon>
        <taxon>Monodelphis</taxon>
    </lineage>
</organism>
<evidence type="ECO:0000256" key="7">
    <source>
        <dbReference type="ARBA" id="ARBA00022833"/>
    </source>
</evidence>
<feature type="domain" description="LIM zinc-binding" evidence="13">
    <location>
        <begin position="264"/>
        <end position="322"/>
    </location>
</feature>
<dbReference type="GO" id="GO:0043009">
    <property type="term" value="P:chordate embryonic development"/>
    <property type="evidence" value="ECO:0007669"/>
    <property type="project" value="Ensembl"/>
</dbReference>
<keyword evidence="8" id="KW-0130">Cell adhesion</keyword>
<keyword evidence="4" id="KW-0963">Cytoplasm</keyword>
<feature type="region of interest" description="Disordered" evidence="12">
    <location>
        <begin position="92"/>
        <end position="113"/>
    </location>
</feature>
<evidence type="ECO:0000256" key="2">
    <source>
        <dbReference type="ARBA" id="ARBA00004496"/>
    </source>
</evidence>
<keyword evidence="15" id="KW-1185">Reference proteome</keyword>
<dbReference type="GO" id="GO:0007165">
    <property type="term" value="P:signal transduction"/>
    <property type="evidence" value="ECO:0000318"/>
    <property type="project" value="GO_Central"/>
</dbReference>
<dbReference type="Gene3D" id="2.10.110.10">
    <property type="entry name" value="Cysteine Rich Protein"/>
    <property type="match status" value="3"/>
</dbReference>
<dbReference type="InterPro" id="IPR001781">
    <property type="entry name" value="Znf_LIM"/>
</dbReference>
<feature type="region of interest" description="Disordered" evidence="12">
    <location>
        <begin position="1"/>
        <end position="70"/>
    </location>
</feature>
<dbReference type="FunFam" id="2.10.110.10:FF:000027">
    <property type="entry name" value="lipoma-preferred partner isoform X1"/>
    <property type="match status" value="1"/>
</dbReference>
<keyword evidence="10 11" id="KW-0440">LIM domain</keyword>
<gene>
    <name evidence="14" type="primary">TRIP6</name>
</gene>
<keyword evidence="5 11" id="KW-0479">Metal-binding</keyword>
<dbReference type="GO" id="GO:0005886">
    <property type="term" value="C:plasma membrane"/>
    <property type="evidence" value="ECO:0007669"/>
    <property type="project" value="Ensembl"/>
</dbReference>
<feature type="region of interest" description="Disordered" evidence="12">
    <location>
        <begin position="173"/>
        <end position="239"/>
    </location>
</feature>
<dbReference type="GO" id="GO:0019900">
    <property type="term" value="F:kinase binding"/>
    <property type="evidence" value="ECO:0007669"/>
    <property type="project" value="Ensembl"/>
</dbReference>
<evidence type="ECO:0000256" key="5">
    <source>
        <dbReference type="ARBA" id="ARBA00022723"/>
    </source>
</evidence>
<evidence type="ECO:0000256" key="6">
    <source>
        <dbReference type="ARBA" id="ARBA00022737"/>
    </source>
</evidence>
<evidence type="ECO:0000256" key="9">
    <source>
        <dbReference type="ARBA" id="ARBA00022949"/>
    </source>
</evidence>
<reference evidence="14" key="2">
    <citation type="submission" date="2025-08" db="UniProtKB">
        <authorList>
            <consortium name="Ensembl"/>
        </authorList>
    </citation>
    <scope>IDENTIFICATION</scope>
</reference>
<reference evidence="14 15" key="1">
    <citation type="journal article" date="2007" name="Nature">
        <title>Genome of the marsupial Monodelphis domestica reveals innovation in non-coding sequences.</title>
        <authorList>
            <person name="Mikkelsen T.S."/>
            <person name="Wakefield M.J."/>
            <person name="Aken B."/>
            <person name="Amemiya C.T."/>
            <person name="Chang J.L."/>
            <person name="Duke S."/>
            <person name="Garber M."/>
            <person name="Gentles A.J."/>
            <person name="Goodstadt L."/>
            <person name="Heger A."/>
            <person name="Jurka J."/>
            <person name="Kamal M."/>
            <person name="Mauceli E."/>
            <person name="Searle S.M."/>
            <person name="Sharpe T."/>
            <person name="Baker M.L."/>
            <person name="Batzer M.A."/>
            <person name="Benos P.V."/>
            <person name="Belov K."/>
            <person name="Clamp M."/>
            <person name="Cook A."/>
            <person name="Cuff J."/>
            <person name="Das R."/>
            <person name="Davidow L."/>
            <person name="Deakin J.E."/>
            <person name="Fazzari M.J."/>
            <person name="Glass J.L."/>
            <person name="Grabherr M."/>
            <person name="Greally J.M."/>
            <person name="Gu W."/>
            <person name="Hore T.A."/>
            <person name="Huttley G.A."/>
            <person name="Kleber M."/>
            <person name="Jirtle R.L."/>
            <person name="Koina E."/>
            <person name="Lee J.T."/>
            <person name="Mahony S."/>
            <person name="Marra M.A."/>
            <person name="Miller R.D."/>
            <person name="Nicholls R.D."/>
            <person name="Oda M."/>
            <person name="Papenfuss A.T."/>
            <person name="Parra Z.E."/>
            <person name="Pollock D.D."/>
            <person name="Ray D.A."/>
            <person name="Schein J.E."/>
            <person name="Speed T.P."/>
            <person name="Thompson K."/>
            <person name="VandeBerg J.L."/>
            <person name="Wade C.M."/>
            <person name="Walker J.A."/>
            <person name="Waters P.D."/>
            <person name="Webber C."/>
            <person name="Weidman J.R."/>
            <person name="Xie X."/>
            <person name="Zody M.C."/>
            <person name="Baldwin J."/>
            <person name="Abdouelleil A."/>
            <person name="Abdulkadir J."/>
            <person name="Abebe A."/>
            <person name="Abera B."/>
            <person name="Abreu J."/>
            <person name="Acer S.C."/>
            <person name="Aftuck L."/>
            <person name="Alexander A."/>
            <person name="An P."/>
            <person name="Anderson E."/>
            <person name="Anderson S."/>
            <person name="Arachi H."/>
            <person name="Azer M."/>
            <person name="Bachantsang P."/>
            <person name="Barry A."/>
            <person name="Bayul T."/>
            <person name="Berlin A."/>
            <person name="Bessette D."/>
            <person name="Bloom T."/>
            <person name="Bloom T."/>
            <person name="Boguslavskiy L."/>
            <person name="Bonnet C."/>
            <person name="Boukhgalter B."/>
            <person name="Bourzgui I."/>
            <person name="Brown A."/>
            <person name="Cahill P."/>
            <person name="Channer S."/>
            <person name="Cheshatsang Y."/>
            <person name="Chuda L."/>
            <person name="Citroen M."/>
            <person name="Collymore A."/>
            <person name="Cooke P."/>
            <person name="Costello M."/>
            <person name="D'Aco K."/>
            <person name="Daza R."/>
            <person name="De Haan G."/>
            <person name="DeGray S."/>
            <person name="DeMaso C."/>
            <person name="Dhargay N."/>
            <person name="Dooley K."/>
            <person name="Dooley E."/>
            <person name="Doricent M."/>
            <person name="Dorje P."/>
            <person name="Dorjee K."/>
            <person name="Dupes A."/>
            <person name="Elong R."/>
            <person name="Falk J."/>
            <person name="Farina A."/>
            <person name="Faro S."/>
            <person name="Ferguson D."/>
            <person name="Fisher S."/>
            <person name="Foley C.D."/>
            <person name="Franke A."/>
            <person name="Friedrich D."/>
            <person name="Gadbois L."/>
            <person name="Gearin G."/>
            <person name="Gearin C.R."/>
            <person name="Giannoukos G."/>
            <person name="Goode T."/>
            <person name="Graham J."/>
            <person name="Grandbois E."/>
            <person name="Grewal S."/>
            <person name="Gyaltsen K."/>
            <person name="Hafez N."/>
            <person name="Hagos B."/>
            <person name="Hall J."/>
            <person name="Henson C."/>
            <person name="Hollinger A."/>
            <person name="Honan T."/>
            <person name="Huard M.D."/>
            <person name="Hughes L."/>
            <person name="Hurhula B."/>
            <person name="Husby M.E."/>
            <person name="Kamat A."/>
            <person name="Kanga B."/>
            <person name="Kashin S."/>
            <person name="Khazanovich D."/>
            <person name="Kisner P."/>
            <person name="Lance K."/>
            <person name="Lara M."/>
            <person name="Lee W."/>
            <person name="Lennon N."/>
            <person name="Letendre F."/>
            <person name="LeVine R."/>
            <person name="Lipovsky A."/>
            <person name="Liu X."/>
            <person name="Liu J."/>
            <person name="Liu S."/>
            <person name="Lokyitsang T."/>
            <person name="Lokyitsang Y."/>
            <person name="Lubonja R."/>
            <person name="Lui A."/>
            <person name="MacDonald P."/>
            <person name="Magnisalis V."/>
            <person name="Maru K."/>
            <person name="Matthews C."/>
            <person name="McCusker W."/>
            <person name="McDonough S."/>
            <person name="Mehta T."/>
            <person name="Meldrim J."/>
            <person name="Meneus L."/>
            <person name="Mihai O."/>
            <person name="Mihalev A."/>
            <person name="Mihova T."/>
            <person name="Mittelman R."/>
            <person name="Mlenga V."/>
            <person name="Montmayeur A."/>
            <person name="Mulrain L."/>
            <person name="Navidi A."/>
            <person name="Naylor J."/>
            <person name="Negash T."/>
            <person name="Nguyen T."/>
            <person name="Nguyen N."/>
            <person name="Nicol R."/>
            <person name="Norbu C."/>
            <person name="Norbu N."/>
            <person name="Novod N."/>
            <person name="O'Neill B."/>
            <person name="Osman S."/>
            <person name="Markiewicz E."/>
            <person name="Oyono O.L."/>
            <person name="Patti C."/>
            <person name="Phunkhang P."/>
            <person name="Pierre F."/>
            <person name="Priest M."/>
            <person name="Raghuraman S."/>
            <person name="Rege F."/>
            <person name="Reyes R."/>
            <person name="Rise C."/>
            <person name="Rogov P."/>
            <person name="Ross K."/>
            <person name="Ryan E."/>
            <person name="Settipalli S."/>
            <person name="Shea T."/>
            <person name="Sherpa N."/>
            <person name="Shi L."/>
            <person name="Shih D."/>
            <person name="Sparrow T."/>
            <person name="Spaulding J."/>
            <person name="Stalker J."/>
            <person name="Stange-Thomann N."/>
            <person name="Stavropoulos S."/>
            <person name="Stone C."/>
            <person name="Strader C."/>
            <person name="Tesfaye S."/>
            <person name="Thomson T."/>
            <person name="Thoulutsang Y."/>
            <person name="Thoulutsang D."/>
            <person name="Topham K."/>
            <person name="Topping I."/>
            <person name="Tsamla T."/>
            <person name="Vassiliev H."/>
            <person name="Vo A."/>
            <person name="Wangchuk T."/>
            <person name="Wangdi T."/>
            <person name="Weiand M."/>
            <person name="Wilkinson J."/>
            <person name="Wilson A."/>
            <person name="Yadav S."/>
            <person name="Young G."/>
            <person name="Yu Q."/>
            <person name="Zembek L."/>
            <person name="Zhong D."/>
            <person name="Zimmer A."/>
            <person name="Zwirko Z."/>
            <person name="Jaffe D.B."/>
            <person name="Alvarez P."/>
            <person name="Brockman W."/>
            <person name="Butler J."/>
            <person name="Chin C."/>
            <person name="Gnerre S."/>
            <person name="MacCallum I."/>
            <person name="Graves J.A."/>
            <person name="Ponting C.P."/>
            <person name="Breen M."/>
            <person name="Samollow P.B."/>
            <person name="Lander E.S."/>
            <person name="Lindblad-Toh K."/>
        </authorList>
    </citation>
    <scope>NUCLEOTIDE SEQUENCE [LARGE SCALE GENOMIC DNA]</scope>
</reference>
<feature type="domain" description="LIM zinc-binding" evidence="13">
    <location>
        <begin position="324"/>
        <end position="384"/>
    </location>
</feature>
<dbReference type="GO" id="GO:0005149">
    <property type="term" value="F:interleukin-1 receptor binding"/>
    <property type="evidence" value="ECO:0007669"/>
    <property type="project" value="Ensembl"/>
</dbReference>
<evidence type="ECO:0000256" key="10">
    <source>
        <dbReference type="ARBA" id="ARBA00023038"/>
    </source>
</evidence>
<dbReference type="PROSITE" id="PS50023">
    <property type="entry name" value="LIM_DOMAIN_2"/>
    <property type="match status" value="2"/>
</dbReference>
<dbReference type="GO" id="GO:0030335">
    <property type="term" value="P:positive regulation of cell migration"/>
    <property type="evidence" value="ECO:0007669"/>
    <property type="project" value="Ensembl"/>
</dbReference>
<proteinExistence type="inferred from homology"/>
<dbReference type="GO" id="GO:0046872">
    <property type="term" value="F:metal ion binding"/>
    <property type="evidence" value="ECO:0007669"/>
    <property type="project" value="UniProtKB-KW"/>
</dbReference>
<dbReference type="Proteomes" id="UP000002280">
    <property type="component" value="Chromosome 2"/>
</dbReference>
<dbReference type="Pfam" id="PF00412">
    <property type="entry name" value="LIM"/>
    <property type="match status" value="2"/>
</dbReference>
<evidence type="ECO:0000313" key="15">
    <source>
        <dbReference type="Proteomes" id="UP000002280"/>
    </source>
</evidence>
<dbReference type="GO" id="GO:0005829">
    <property type="term" value="C:cytosol"/>
    <property type="evidence" value="ECO:0007669"/>
    <property type="project" value="Ensembl"/>
</dbReference>
<evidence type="ECO:0000256" key="12">
    <source>
        <dbReference type="SAM" id="MobiDB-lite"/>
    </source>
</evidence>
<keyword evidence="6" id="KW-0677">Repeat</keyword>
<evidence type="ECO:0000256" key="3">
    <source>
        <dbReference type="ARBA" id="ARBA00009611"/>
    </source>
</evidence>
<dbReference type="STRING" id="13616.ENSMODP00000055213"/>
<dbReference type="CDD" id="cd09350">
    <property type="entry name" value="LIM1_TRIP6"/>
    <property type="match status" value="1"/>
</dbReference>
<feature type="compositionally biased region" description="Basic and acidic residues" evidence="12">
    <location>
        <begin position="203"/>
        <end position="213"/>
    </location>
</feature>
<comment type="similarity">
    <text evidence="3">Belongs to the zyxin/ajuba family.</text>
</comment>
<evidence type="ECO:0000313" key="14">
    <source>
        <dbReference type="Ensembl" id="ENSMODP00000055213.1"/>
    </source>
</evidence>
<feature type="compositionally biased region" description="Polar residues" evidence="12">
    <location>
        <begin position="29"/>
        <end position="40"/>
    </location>
</feature>
<protein>
    <submittedName>
        <fullName evidence="14">Thyroid hormone receptor interactor 6</fullName>
    </submittedName>
</protein>
<dbReference type="AlphaFoldDB" id="A0A5F8H5M1"/>
<evidence type="ECO:0000256" key="1">
    <source>
        <dbReference type="ARBA" id="ARBA00004282"/>
    </source>
</evidence>
<feature type="compositionally biased region" description="Basic and acidic residues" evidence="12">
    <location>
        <begin position="92"/>
        <end position="106"/>
    </location>
</feature>
<dbReference type="Bgee" id="ENSMODG00000004834">
    <property type="expression patterns" value="Expressed in forelimb bud and 18 other cell types or tissues"/>
</dbReference>
<dbReference type="Ensembl" id="ENSMODT00000056137.1">
    <property type="protein sequence ID" value="ENSMODP00000055213.1"/>
    <property type="gene ID" value="ENSMODG00000004834.4"/>
</dbReference>
<keyword evidence="7 11" id="KW-0862">Zinc</keyword>
<dbReference type="GO" id="GO:0005737">
    <property type="term" value="C:cytoplasm"/>
    <property type="evidence" value="ECO:0000318"/>
    <property type="project" value="GO_Central"/>
</dbReference>
<sequence>MSGPTWLPPKQLEAVRLPQGKVLLRGSPGPSTHGTEQSYQAPGRQEERGAVQGRCPGASQSIQGLRPDRGAMHLGSLDAEIDSLTSMLADLDSSRGHAPCRPDRQAYDPLRPPPNRMNHLKPGGGVNPPPRVPVPSYGGPTPASYTTASTPVGPAFPVQVKVAQPVRGYGQSWRGVPQASSPPSAPYLPSTSWTESWGGSYGSHRELGAKEESVGASGPRGGRRTGGYIPKAAPGRAPPEEELERLTKKLVHDMNHPPSGEYFGRCGGCGEDVVGDGAGVIALDRVFHVGCFVCSTCRAQLRGQHFYAVERKAYCEGCYVATLEKCSMCSQPILDRILRAMGKAYHPGCFTCVVCHQGLDGIPFTVDATSQIHCIEDFHRKFAPRCSVCGGAIMPEPGQEETVRIVALDRSFHIGCYKCENAFSRGNLSSQPRPQIWQYKEMEKMTVTSPNHRFAEWISAPLLHQSSGQQAFIKDLLFARHCGKALEKNHIYKRAIY</sequence>
<dbReference type="PANTHER" id="PTHR24212:SF7">
    <property type="entry name" value="THYROID RECEPTOR-INTERACTING PROTEIN 6"/>
    <property type="match status" value="1"/>
</dbReference>